<keyword evidence="2" id="KW-1185">Reference proteome</keyword>
<dbReference type="GeneID" id="18263511"/>
<protein>
    <submittedName>
        <fullName evidence="1">Uncharacterized protein</fullName>
    </submittedName>
</protein>
<dbReference type="RefSeq" id="YP_009001555.1">
    <property type="nucleotide sequence ID" value="NC_023426.1"/>
</dbReference>
<evidence type="ECO:0000313" key="1">
    <source>
        <dbReference type="EMBL" id="BAO49442.1"/>
    </source>
</evidence>
<dbReference type="KEGG" id="vg:18263511"/>
<proteinExistence type="predicted"/>
<dbReference type="Proteomes" id="UP000174145">
    <property type="component" value="Segment"/>
</dbReference>
<organism evidence="1 2">
    <name type="scientific">Alphaentomopoxvirus acuprea</name>
    <dbReference type="NCBI Taxonomy" id="62099"/>
    <lineage>
        <taxon>Viruses</taxon>
        <taxon>Varidnaviria</taxon>
        <taxon>Bamfordvirae</taxon>
        <taxon>Nucleocytoviricota</taxon>
        <taxon>Pokkesviricetes</taxon>
        <taxon>Chitovirales</taxon>
        <taxon>Poxviridae</taxon>
        <taxon>Entomopoxvirinae</taxon>
        <taxon>Alphaentomopoxvirus</taxon>
    </lineage>
</organism>
<dbReference type="OrthoDB" id="37551at10239"/>
<accession>W6JIR0</accession>
<dbReference type="EMBL" id="AP013055">
    <property type="protein sequence ID" value="BAO49442.1"/>
    <property type="molecule type" value="Genomic_DNA"/>
</dbReference>
<name>W6JIR0_9POXV</name>
<reference evidence="1 2" key="1">
    <citation type="journal article" date="2014" name="Virology">
        <title>The complete genome sequence of the Alphaentomopoxvirus Anomala cuprea entomopoxvirus, including its terminal hairpin loop sequences, suggests a potentially unique mode of apoptosis inhibition and mode of DNA replication.</title>
        <authorList>
            <person name="Mitsuhashi W."/>
            <person name="Miyamoto K."/>
            <person name="Wada S."/>
        </authorList>
    </citation>
    <scope>NUCLEOTIDE SEQUENCE [LARGE SCALE GENOMIC DNA]</scope>
    <source>
        <strain evidence="1">CV6M</strain>
    </source>
</reference>
<evidence type="ECO:0000313" key="2">
    <source>
        <dbReference type="Proteomes" id="UP000174145"/>
    </source>
</evidence>
<sequence>METKLENSILSENEFKNTIIADKVYIKNKFYIDNNEYTSEIANLDGEYAIQNITNDREDINNMEENRNLHCKLIFTCGNILYNTNTPDIDELIEIMIKYTYGDVEESLQLDYSCKQLDTMREGTICPSREVCFKYNNKIFILYGRYIFGYNNPFITFSHNLFEEEEYIKLSKAYRKLIQYDKISLIRQHLILLPDVFDGQEYNYAFKILDANTEILDAFGLYT</sequence>